<accession>A0ABP8PTB4</accession>
<organism evidence="1 2">
    <name type="scientific">Microbacterium panaciterrae</name>
    <dbReference type="NCBI Taxonomy" id="985759"/>
    <lineage>
        <taxon>Bacteria</taxon>
        <taxon>Bacillati</taxon>
        <taxon>Actinomycetota</taxon>
        <taxon>Actinomycetes</taxon>
        <taxon>Micrococcales</taxon>
        <taxon>Microbacteriaceae</taxon>
        <taxon>Microbacterium</taxon>
    </lineage>
</organism>
<gene>
    <name evidence="1" type="ORF">GCM10023171_36810</name>
</gene>
<name>A0ABP8PTB4_9MICO</name>
<evidence type="ECO:0008006" key="3">
    <source>
        <dbReference type="Google" id="ProtNLM"/>
    </source>
</evidence>
<dbReference type="SUPFAM" id="SSF55729">
    <property type="entry name" value="Acyl-CoA N-acyltransferases (Nat)"/>
    <property type="match status" value="1"/>
</dbReference>
<proteinExistence type="predicted"/>
<dbReference type="Gene3D" id="3.40.630.30">
    <property type="match status" value="1"/>
</dbReference>
<dbReference type="RefSeq" id="WP_345188963.1">
    <property type="nucleotide sequence ID" value="NZ_BAABGP010000028.1"/>
</dbReference>
<reference evidence="2" key="1">
    <citation type="journal article" date="2019" name="Int. J. Syst. Evol. Microbiol.">
        <title>The Global Catalogue of Microorganisms (GCM) 10K type strain sequencing project: providing services to taxonomists for standard genome sequencing and annotation.</title>
        <authorList>
            <consortium name="The Broad Institute Genomics Platform"/>
            <consortium name="The Broad Institute Genome Sequencing Center for Infectious Disease"/>
            <person name="Wu L."/>
            <person name="Ma J."/>
        </authorList>
    </citation>
    <scope>NUCLEOTIDE SEQUENCE [LARGE SCALE GENOMIC DNA]</scope>
    <source>
        <strain evidence="2">JCM 17839</strain>
    </source>
</reference>
<evidence type="ECO:0000313" key="2">
    <source>
        <dbReference type="Proteomes" id="UP001500731"/>
    </source>
</evidence>
<keyword evidence="2" id="KW-1185">Reference proteome</keyword>
<dbReference type="EMBL" id="BAABGP010000028">
    <property type="protein sequence ID" value="GAA4492000.1"/>
    <property type="molecule type" value="Genomic_DNA"/>
</dbReference>
<comment type="caution">
    <text evidence="1">The sequence shown here is derived from an EMBL/GenBank/DDBJ whole genome shotgun (WGS) entry which is preliminary data.</text>
</comment>
<dbReference type="InterPro" id="IPR016181">
    <property type="entry name" value="Acyl_CoA_acyltransferase"/>
</dbReference>
<sequence>MNAGSLTLVEVRPRVRGRFWRVFAPSEEFLAPWWDEELRVDDVDHWFSARRDGVEVARCKFILEPGPLDRKPLGPMPHGQLDILALEVAVSARRQGIGLATVQAIRAMYPLPRMTALNDDATSRRFWDGIGWVRHELDPFFAGVERVTYSEV</sequence>
<dbReference type="Proteomes" id="UP001500731">
    <property type="component" value="Unassembled WGS sequence"/>
</dbReference>
<protein>
    <recommendedName>
        <fullName evidence="3">N-acetyltransferase domain-containing protein</fullName>
    </recommendedName>
</protein>
<evidence type="ECO:0000313" key="1">
    <source>
        <dbReference type="EMBL" id="GAA4492000.1"/>
    </source>
</evidence>